<accession>A0A976RQR9</accession>
<keyword evidence="2" id="KW-1185">Reference proteome</keyword>
<dbReference type="KEGG" id="lbe:MOO44_00295"/>
<reference evidence="1" key="1">
    <citation type="journal article" date="2022" name="Int. J. Syst. Evol. Microbiol.">
        <title>Apilactobacillus apisilvae sp. nov., Nicolia spurrieriana gen. nov. sp. nov., Bombilactobacillus folatiphilus sp. nov. and Bombilactobacillus thymidiniphilus sp. nov., four new lactic acid bacterial isolates from stingless bees Tetragonula carbonaria and Austroplebeia australis.</title>
        <authorList>
            <person name="Oliphant S.A."/>
            <person name="Watson-Haigh N.S."/>
            <person name="Sumby K.M."/>
            <person name="Gardner J."/>
            <person name="Groom S."/>
            <person name="Jiranek V."/>
        </authorList>
    </citation>
    <scope>NUCLEOTIDE SEQUENCE</scope>
    <source>
        <strain evidence="1">SGEP1_A5</strain>
    </source>
</reference>
<proteinExistence type="predicted"/>
<dbReference type="RefSeq" id="WP_260115925.1">
    <property type="nucleotide sequence ID" value="NZ_CP093360.1"/>
</dbReference>
<protein>
    <submittedName>
        <fullName evidence="1">Uncharacterized protein</fullName>
    </submittedName>
</protein>
<sequence length="88" mass="10075">MLHLSELEADLISRACLAFKNTMRPDNIRGRKELAQISNQAKTQNRLNEFGTDFTLLKSALQNYRQFVKSDAELAELEALIVNYKGRC</sequence>
<gene>
    <name evidence="1" type="ORF">MOO44_00295</name>
</gene>
<geneLocation type="plasmid" evidence="1 2">
    <name>p1unnamed</name>
</geneLocation>
<organism evidence="1 2">
    <name type="scientific">Nicoliella spurrieriana</name>
    <dbReference type="NCBI Taxonomy" id="2925830"/>
    <lineage>
        <taxon>Bacteria</taxon>
        <taxon>Bacillati</taxon>
        <taxon>Bacillota</taxon>
        <taxon>Bacilli</taxon>
        <taxon>Lactobacillales</taxon>
        <taxon>Lactobacillaceae</taxon>
        <taxon>Nicoliella</taxon>
    </lineage>
</organism>
<name>A0A976RQR9_9LACO</name>
<evidence type="ECO:0000313" key="1">
    <source>
        <dbReference type="EMBL" id="UQS86118.1"/>
    </source>
</evidence>
<dbReference type="EMBL" id="CP093360">
    <property type="protein sequence ID" value="UQS86118.1"/>
    <property type="molecule type" value="Genomic_DNA"/>
</dbReference>
<dbReference type="AlphaFoldDB" id="A0A976RQR9"/>
<evidence type="ECO:0000313" key="2">
    <source>
        <dbReference type="Proteomes" id="UP000831181"/>
    </source>
</evidence>
<dbReference type="Proteomes" id="UP000831181">
    <property type="component" value="Plasmid p1unnamed"/>
</dbReference>
<keyword evidence="1" id="KW-0614">Plasmid</keyword>